<reference evidence="1 2" key="1">
    <citation type="submission" date="2022-02" db="EMBL/GenBank/DDBJ databases">
        <title>Draft genome sequence of Mezorhizobium retamae strain IRAMC:0171 isolated from Retama raetam nodules.</title>
        <authorList>
            <person name="Bengaied R."/>
            <person name="Sbissi I."/>
            <person name="Huber K."/>
            <person name="Ghodbane F."/>
            <person name="Nouioui I."/>
            <person name="Tarhouni M."/>
            <person name="Gtari M."/>
        </authorList>
    </citation>
    <scope>NUCLEOTIDE SEQUENCE [LARGE SCALE GENOMIC DNA]</scope>
    <source>
        <strain evidence="1 2">IRAMC:0171</strain>
    </source>
</reference>
<evidence type="ECO:0000313" key="1">
    <source>
        <dbReference type="EMBL" id="MCG7504680.1"/>
    </source>
</evidence>
<evidence type="ECO:0000313" key="2">
    <source>
        <dbReference type="Proteomes" id="UP001201701"/>
    </source>
</evidence>
<evidence type="ECO:0008006" key="3">
    <source>
        <dbReference type="Google" id="ProtNLM"/>
    </source>
</evidence>
<keyword evidence="2" id="KW-1185">Reference proteome</keyword>
<dbReference type="Proteomes" id="UP001201701">
    <property type="component" value="Unassembled WGS sequence"/>
</dbReference>
<organism evidence="1 2">
    <name type="scientific">Mesorhizobium retamae</name>
    <dbReference type="NCBI Taxonomy" id="2912854"/>
    <lineage>
        <taxon>Bacteria</taxon>
        <taxon>Pseudomonadati</taxon>
        <taxon>Pseudomonadota</taxon>
        <taxon>Alphaproteobacteria</taxon>
        <taxon>Hyphomicrobiales</taxon>
        <taxon>Phyllobacteriaceae</taxon>
        <taxon>Mesorhizobium</taxon>
    </lineage>
</organism>
<accession>A0ABS9QB89</accession>
<gene>
    <name evidence="1" type="ORF">L4923_06550</name>
</gene>
<proteinExistence type="predicted"/>
<dbReference type="EMBL" id="JAKREW010000004">
    <property type="protein sequence ID" value="MCG7504680.1"/>
    <property type="molecule type" value="Genomic_DNA"/>
</dbReference>
<name>A0ABS9QB89_9HYPH</name>
<dbReference type="RefSeq" id="WP_239362940.1">
    <property type="nucleotide sequence ID" value="NZ_JAKREW010000004.1"/>
</dbReference>
<protein>
    <recommendedName>
        <fullName evidence="3">Flagellar assembly protein FliH/Type III secretion system HrpE domain-containing protein</fullName>
    </recommendedName>
</protein>
<comment type="caution">
    <text evidence="1">The sequence shown here is derived from an EMBL/GenBank/DDBJ whole genome shotgun (WGS) entry which is preliminary data.</text>
</comment>
<sequence>MRQATLSDLLPDFGAPSLHAGASAPALVEPHDFADTSSQVDVDRLIAMAVAKAEDALEARLTAAFNEQLEAERRTAAEQARALVEGLGEDIGQAIAQRTDQLERQLHELMSDAVARIVGGVLSEELQKRSLVALEKIIRNTLADPETIRIGVHGPLSLYEPLKAALGKQAACLDFTESSALDLTLVVNDTVVETRISEWSAALSEVLS</sequence>